<dbReference type="Pfam" id="PF26055">
    <property type="entry name" value="Mtase_EDM2"/>
    <property type="match status" value="1"/>
</dbReference>
<name>A0AAD7PMK3_QUISA</name>
<dbReference type="Pfam" id="PF12047">
    <property type="entry name" value="DNMT1-RFD"/>
    <property type="match status" value="1"/>
</dbReference>
<dbReference type="PANTHER" id="PTHR46235">
    <property type="entry name" value="PHD FINGER-CONTAINING PROTEIN DDB_G0268158"/>
    <property type="match status" value="1"/>
</dbReference>
<evidence type="ECO:0000256" key="5">
    <source>
        <dbReference type="ARBA" id="ARBA00023242"/>
    </source>
</evidence>
<keyword evidence="8" id="KW-1185">Reference proteome</keyword>
<feature type="domain" description="Zinc finger PHD-type" evidence="6">
    <location>
        <begin position="287"/>
        <end position="353"/>
    </location>
</feature>
<evidence type="ECO:0000256" key="4">
    <source>
        <dbReference type="ARBA" id="ARBA00022833"/>
    </source>
</evidence>
<sequence length="937" mass="106623">MASSDEEGEIVPDCVTNYHFENDKNQPVPFSILPLLWSDDEIKGDPETRVYLHGTSDGGLRTIYKRIMAWRIELSYVHPEISVLSNEKRWIILQSPKKSYESIIRTVLVIIHWLHSVKRIPGASTISLWDYMRKALSAFDLQPSKNDILNHVPLISDAAKRDKDLANSKYLITFIEKPWLNEAIHEEVPTLRKSKFIVDVEEENDENDDGEEFDEDKGLNNELYDTVCAICDNGGEILCCEGRCMRSFHATEDAGIESFCTSLGYSTSQVKAIPNYLCENCKHQQHQCFACGKLGSSDVSSGAEVFPCISATCGHFYHPECVVKLLHPGDGTKAEEQRKKITAGESFTCPVHKCFRCKQGENKNVYDLQFAMCRRCPKAYHRSCLPREITFNCDYDNNIPQRAWDGLLTNRILIYCMDHKIVRELGTPHRNQLIFPCAEGKQKKHTSNMLSGNEKAVASKQSMVSLSFTAKRTALQLPKHQVKEFGGIQSGDSSKLMQRKCIGKDIYLSKKSNMTDEARKSLKDGNKAVFCRSSIEVEKKMSLMSSFPINNKQQKLATRKSEKTILEKPVVKKFKSSTPLSDFDSKKRVLALIKESTAAFNEEEFMKSRKASAIGAYTLGYQVPLDKIITHGKVEGSVQAIRTALKRLDEGCSIEDAKAVCEPEILYQIFNWQRKLKVYLAPFLHGTRYTSFGRHFTKTDKLKEVVNRLHWYVQNGDMIVDFCCGSNDFSCLMKAKLDQIGKCCSFKNYDLFQAKNDFSFEQRNWMSVNVEELPNGSQLIMGLNPPFGIKGSLANIFINKALEFKPKLLILIVPKETKRLDNMKGGYDLVWEDDAILSGKSFYLPGSVDTHHKQLEDWNLKPPPLYLWSRPDWTAMHMAIAQEHGHISKEQQQAHVGKHYFNNYLMAENHARHMAIAQEHGHISMEQQHAHAGKDPC</sequence>
<evidence type="ECO:0000256" key="3">
    <source>
        <dbReference type="ARBA" id="ARBA00022771"/>
    </source>
</evidence>
<dbReference type="Proteomes" id="UP001163823">
    <property type="component" value="Chromosome 8"/>
</dbReference>
<dbReference type="AlphaFoldDB" id="A0AAD7PMK3"/>
<dbReference type="SMART" id="SM00249">
    <property type="entry name" value="PHD"/>
    <property type="match status" value="3"/>
</dbReference>
<evidence type="ECO:0000259" key="6">
    <source>
        <dbReference type="SMART" id="SM00249"/>
    </source>
</evidence>
<dbReference type="GO" id="GO:0008270">
    <property type="term" value="F:zinc ion binding"/>
    <property type="evidence" value="ECO:0007669"/>
    <property type="project" value="UniProtKB-KW"/>
</dbReference>
<dbReference type="GO" id="GO:0005634">
    <property type="term" value="C:nucleus"/>
    <property type="evidence" value="ECO:0007669"/>
    <property type="project" value="UniProtKB-SubCell"/>
</dbReference>
<comment type="subcellular location">
    <subcellularLocation>
        <location evidence="1">Nucleus</location>
    </subcellularLocation>
</comment>
<dbReference type="InterPro" id="IPR055198">
    <property type="entry name" value="NSD_PHD"/>
</dbReference>
<comment type="caution">
    <text evidence="7">The sequence shown here is derived from an EMBL/GenBank/DDBJ whole genome shotgun (WGS) entry which is preliminary data.</text>
</comment>
<dbReference type="Gene3D" id="3.30.40.10">
    <property type="entry name" value="Zinc/RING finger domain, C3HC4 (zinc finger)"/>
    <property type="match status" value="2"/>
</dbReference>
<dbReference type="Pfam" id="PF22908">
    <property type="entry name" value="PHD_NSD"/>
    <property type="match status" value="1"/>
</dbReference>
<evidence type="ECO:0000256" key="1">
    <source>
        <dbReference type="ARBA" id="ARBA00004123"/>
    </source>
</evidence>
<dbReference type="InterPro" id="IPR022702">
    <property type="entry name" value="Cytosine_MeTrfase1_RFD"/>
</dbReference>
<evidence type="ECO:0000313" key="7">
    <source>
        <dbReference type="EMBL" id="KAJ7960299.1"/>
    </source>
</evidence>
<proteinExistence type="predicted"/>
<dbReference type="CDD" id="cd15565">
    <property type="entry name" value="PHD2_NSD"/>
    <property type="match status" value="1"/>
</dbReference>
<reference evidence="7" key="1">
    <citation type="journal article" date="2023" name="Science">
        <title>Elucidation of the pathway for biosynthesis of saponin adjuvants from the soapbark tree.</title>
        <authorList>
            <person name="Reed J."/>
            <person name="Orme A."/>
            <person name="El-Demerdash A."/>
            <person name="Owen C."/>
            <person name="Martin L.B.B."/>
            <person name="Misra R.C."/>
            <person name="Kikuchi S."/>
            <person name="Rejzek M."/>
            <person name="Martin A.C."/>
            <person name="Harkess A."/>
            <person name="Leebens-Mack J."/>
            <person name="Louveau T."/>
            <person name="Stephenson M.J."/>
            <person name="Osbourn A."/>
        </authorList>
    </citation>
    <scope>NUCLEOTIDE SEQUENCE</scope>
    <source>
        <strain evidence="7">S10</strain>
    </source>
</reference>
<feature type="domain" description="Zinc finger PHD-type" evidence="6">
    <location>
        <begin position="354"/>
        <end position="420"/>
    </location>
</feature>
<dbReference type="InterPro" id="IPR013083">
    <property type="entry name" value="Znf_RING/FYVE/PHD"/>
</dbReference>
<dbReference type="PANTHER" id="PTHR46235:SF13">
    <property type="entry name" value="EDM2-LIKE PROTEIN1"/>
    <property type="match status" value="1"/>
</dbReference>
<protein>
    <submittedName>
        <fullName evidence="7">Protein ENHANCED DOWNY MILDEW 2</fullName>
    </submittedName>
</protein>
<feature type="domain" description="Zinc finger PHD-type" evidence="6">
    <location>
        <begin position="227"/>
        <end position="282"/>
    </location>
</feature>
<keyword evidence="5" id="KW-0539">Nucleus</keyword>
<keyword evidence="2" id="KW-0479">Metal-binding</keyword>
<dbReference type="EMBL" id="JARAOO010000008">
    <property type="protein sequence ID" value="KAJ7960299.1"/>
    <property type="molecule type" value="Genomic_DNA"/>
</dbReference>
<evidence type="ECO:0000313" key="8">
    <source>
        <dbReference type="Proteomes" id="UP001163823"/>
    </source>
</evidence>
<accession>A0AAD7PMK3</accession>
<dbReference type="KEGG" id="qsa:O6P43_020763"/>
<keyword evidence="3" id="KW-0863">Zinc-finger</keyword>
<gene>
    <name evidence="7" type="ORF">O6P43_020763</name>
</gene>
<organism evidence="7 8">
    <name type="scientific">Quillaja saponaria</name>
    <name type="common">Soap bark tree</name>
    <dbReference type="NCBI Taxonomy" id="32244"/>
    <lineage>
        <taxon>Eukaryota</taxon>
        <taxon>Viridiplantae</taxon>
        <taxon>Streptophyta</taxon>
        <taxon>Embryophyta</taxon>
        <taxon>Tracheophyta</taxon>
        <taxon>Spermatophyta</taxon>
        <taxon>Magnoliopsida</taxon>
        <taxon>eudicotyledons</taxon>
        <taxon>Gunneridae</taxon>
        <taxon>Pentapetalae</taxon>
        <taxon>rosids</taxon>
        <taxon>fabids</taxon>
        <taxon>Fabales</taxon>
        <taxon>Quillajaceae</taxon>
        <taxon>Quillaja</taxon>
    </lineage>
</organism>
<dbReference type="InterPro" id="IPR001965">
    <property type="entry name" value="Znf_PHD"/>
</dbReference>
<keyword evidence="4" id="KW-0862">Zinc</keyword>
<evidence type="ECO:0000256" key="2">
    <source>
        <dbReference type="ARBA" id="ARBA00022723"/>
    </source>
</evidence>
<dbReference type="InterPro" id="IPR058939">
    <property type="entry name" value="Mtase_EDM2"/>
</dbReference>